<dbReference type="OrthoDB" id="206761at2759"/>
<protein>
    <submittedName>
        <fullName evidence="1">Uncharacterized protein</fullName>
    </submittedName>
</protein>
<gene>
    <name evidence="1" type="ORF">PECAL_6P11240</name>
</gene>
<evidence type="ECO:0000313" key="1">
    <source>
        <dbReference type="EMBL" id="CAH0379499.1"/>
    </source>
</evidence>
<dbReference type="AlphaFoldDB" id="A0A8J2X3F4"/>
<sequence length="204" mass="21169">MLSRPADNIRCKGCGRRAVEFSNEKMMHALKATAASITLLCASCVDVDVSRRRALQLHAFSAPVVVPPLIAVAPAHAASKKYSAADAQKAFGELKAARAALDAVDKPLAGGDLEKAAAALQAPPLVAFEENATIIVQAPVLTVEDKKAIGTIRRYGVAADVIIMTGGLSEALDNGDVRQAKSFLAKAKGSLDEVIGVARGGGLR</sequence>
<proteinExistence type="predicted"/>
<accession>A0A8J2X3F4</accession>
<keyword evidence="2" id="KW-1185">Reference proteome</keyword>
<dbReference type="Proteomes" id="UP000789595">
    <property type="component" value="Unassembled WGS sequence"/>
</dbReference>
<comment type="caution">
    <text evidence="1">The sequence shown here is derived from an EMBL/GenBank/DDBJ whole genome shotgun (WGS) entry which is preliminary data.</text>
</comment>
<organism evidence="1 2">
    <name type="scientific">Pelagomonas calceolata</name>
    <dbReference type="NCBI Taxonomy" id="35677"/>
    <lineage>
        <taxon>Eukaryota</taxon>
        <taxon>Sar</taxon>
        <taxon>Stramenopiles</taxon>
        <taxon>Ochrophyta</taxon>
        <taxon>Pelagophyceae</taxon>
        <taxon>Pelagomonadales</taxon>
        <taxon>Pelagomonadaceae</taxon>
        <taxon>Pelagomonas</taxon>
    </lineage>
</organism>
<reference evidence="1" key="1">
    <citation type="submission" date="2021-11" db="EMBL/GenBank/DDBJ databases">
        <authorList>
            <consortium name="Genoscope - CEA"/>
            <person name="William W."/>
        </authorList>
    </citation>
    <scope>NUCLEOTIDE SEQUENCE</scope>
</reference>
<dbReference type="EMBL" id="CAKKNE010000006">
    <property type="protein sequence ID" value="CAH0379499.1"/>
    <property type="molecule type" value="Genomic_DNA"/>
</dbReference>
<name>A0A8J2X3F4_9STRA</name>
<evidence type="ECO:0000313" key="2">
    <source>
        <dbReference type="Proteomes" id="UP000789595"/>
    </source>
</evidence>